<dbReference type="GO" id="GO:0006310">
    <property type="term" value="P:DNA recombination"/>
    <property type="evidence" value="ECO:0007669"/>
    <property type="project" value="InterPro"/>
</dbReference>
<dbReference type="InterPro" id="IPR005259">
    <property type="entry name" value="PriA"/>
</dbReference>
<evidence type="ECO:0000313" key="11">
    <source>
        <dbReference type="Proteomes" id="UP000010445"/>
    </source>
</evidence>
<evidence type="ECO:0000256" key="3">
    <source>
        <dbReference type="ARBA" id="ARBA00022723"/>
    </source>
</evidence>
<keyword evidence="3 8" id="KW-0479">Metal-binding</keyword>
<dbReference type="GO" id="GO:0008270">
    <property type="term" value="F:zinc ion binding"/>
    <property type="evidence" value="ECO:0007669"/>
    <property type="project" value="UniProtKB-UniRule"/>
</dbReference>
<feature type="binding site" evidence="8">
    <location>
        <position position="402"/>
    </location>
    <ligand>
        <name>Zn(2+)</name>
        <dbReference type="ChEBI" id="CHEBI:29105"/>
        <label>2</label>
    </ligand>
</feature>
<feature type="binding site" evidence="8">
    <location>
        <position position="390"/>
    </location>
    <ligand>
        <name>Zn(2+)</name>
        <dbReference type="ChEBI" id="CHEBI:29105"/>
        <label>1</label>
    </ligand>
</feature>
<dbReference type="GO" id="GO:0043138">
    <property type="term" value="F:3'-5' DNA helicase activity"/>
    <property type="evidence" value="ECO:0007669"/>
    <property type="project" value="TreeGrafter"/>
</dbReference>
<feature type="binding site" evidence="8">
    <location>
        <position position="399"/>
    </location>
    <ligand>
        <name>Zn(2+)</name>
        <dbReference type="ChEBI" id="CHEBI:29105"/>
        <label>2</label>
    </ligand>
</feature>
<keyword evidence="6 8" id="KW-0067">ATP-binding</keyword>
<dbReference type="GO" id="GO:0006302">
    <property type="term" value="P:double-strand break repair"/>
    <property type="evidence" value="ECO:0007669"/>
    <property type="project" value="InterPro"/>
</dbReference>
<comment type="function">
    <text evidence="8">Initiates the restart of stalled replication forks, which reloads the replicative helicase on sites other than the origin of replication. Recognizes and binds to abandoned replication forks and remodels them to uncover a helicase loading site. Promotes assembly of the primosome at these replication forks.</text>
</comment>
<comment type="caution">
    <text evidence="10">The sequence shown here is derived from an EMBL/GenBank/DDBJ whole genome shotgun (WGS) entry which is preliminary data.</text>
</comment>
<dbReference type="Pfam" id="PF17764">
    <property type="entry name" value="PriA_3primeBD"/>
    <property type="match status" value="1"/>
</dbReference>
<protein>
    <recommendedName>
        <fullName evidence="8">Probable replication restart protein PriA</fullName>
    </recommendedName>
    <alternativeName>
        <fullName evidence="8">Putative ATP-dependent DNA helicase PriA</fullName>
    </alternativeName>
</protein>
<dbReference type="GO" id="GO:0003677">
    <property type="term" value="F:DNA binding"/>
    <property type="evidence" value="ECO:0007669"/>
    <property type="project" value="UniProtKB-UniRule"/>
</dbReference>
<comment type="caution">
    <text evidence="8">As this protein does not have any detectable helicase domains, it probably does not have helicase activity.</text>
</comment>
<dbReference type="HOGENOM" id="CLU_015485_1_0_11"/>
<proteinExistence type="inferred from homology"/>
<dbReference type="NCBIfam" id="NF011455">
    <property type="entry name" value="PRK14873.1-5"/>
    <property type="match status" value="1"/>
</dbReference>
<dbReference type="OrthoDB" id="3177118at2"/>
<comment type="similarity">
    <text evidence="8">Belongs to the helicase family. PriA subfamily.</text>
</comment>
<evidence type="ECO:0000256" key="2">
    <source>
        <dbReference type="ARBA" id="ARBA00022705"/>
    </source>
</evidence>
<evidence type="ECO:0000313" key="10">
    <source>
        <dbReference type="EMBL" id="EKX90039.1"/>
    </source>
</evidence>
<organism evidence="10 11">
    <name type="scientific">Corynebacterium durum F0235</name>
    <dbReference type="NCBI Taxonomy" id="1035195"/>
    <lineage>
        <taxon>Bacteria</taxon>
        <taxon>Bacillati</taxon>
        <taxon>Actinomycetota</taxon>
        <taxon>Actinomycetes</taxon>
        <taxon>Mycobacteriales</taxon>
        <taxon>Corynebacteriaceae</taxon>
        <taxon>Corynebacterium</taxon>
    </lineage>
</organism>
<dbReference type="GO" id="GO:0005524">
    <property type="term" value="F:ATP binding"/>
    <property type="evidence" value="ECO:0007669"/>
    <property type="project" value="UniProtKB-UniRule"/>
</dbReference>
<keyword evidence="11" id="KW-1185">Reference proteome</keyword>
<keyword evidence="2 8" id="KW-0235">DNA replication</keyword>
<dbReference type="STRING" id="1035195.HMPREF9997_01247"/>
<dbReference type="GO" id="GO:0006269">
    <property type="term" value="P:DNA replication, synthesis of primer"/>
    <property type="evidence" value="ECO:0007669"/>
    <property type="project" value="UniProtKB-KW"/>
</dbReference>
<name>L1MGE7_9CORY</name>
<feature type="domain" description="Primosomal protein N' 3' DNA-binding" evidence="9">
    <location>
        <begin position="26"/>
        <end position="116"/>
    </location>
</feature>
<gene>
    <name evidence="8" type="primary">priA</name>
    <name evidence="10" type="ORF">HMPREF9997_01247</name>
</gene>
<feature type="binding site" evidence="8">
    <location>
        <position position="425"/>
    </location>
    <ligand>
        <name>Zn(2+)</name>
        <dbReference type="ChEBI" id="CHEBI:29105"/>
        <label>2</label>
    </ligand>
</feature>
<dbReference type="RefSeq" id="WP_006063483.1">
    <property type="nucleotide sequence ID" value="NZ_KB290831.1"/>
</dbReference>
<accession>L1MGE7</accession>
<dbReference type="HAMAP" id="MF_00983">
    <property type="entry name" value="PriA"/>
    <property type="match status" value="1"/>
</dbReference>
<evidence type="ECO:0000256" key="4">
    <source>
        <dbReference type="ARBA" id="ARBA00022741"/>
    </source>
</evidence>
<feature type="binding site" evidence="8">
    <location>
        <position position="422"/>
    </location>
    <ligand>
        <name>Zn(2+)</name>
        <dbReference type="ChEBI" id="CHEBI:29105"/>
        <label>2</label>
    </ligand>
</feature>
<dbReference type="AlphaFoldDB" id="L1MGE7"/>
<dbReference type="PANTHER" id="PTHR30580">
    <property type="entry name" value="PRIMOSOMAL PROTEIN N"/>
    <property type="match status" value="1"/>
</dbReference>
<comment type="subunit">
    <text evidence="8">Component of the replication restart primosome.</text>
</comment>
<keyword evidence="5 8" id="KW-0862">Zinc</keyword>
<evidence type="ECO:0000259" key="9">
    <source>
        <dbReference type="Pfam" id="PF17764"/>
    </source>
</evidence>
<dbReference type="Proteomes" id="UP000010445">
    <property type="component" value="Unassembled WGS sequence"/>
</dbReference>
<dbReference type="InterPro" id="IPR041222">
    <property type="entry name" value="PriA_3primeBD"/>
</dbReference>
<dbReference type="PATRIC" id="fig|1035195.3.peg.1120"/>
<evidence type="ECO:0000256" key="1">
    <source>
        <dbReference type="ARBA" id="ARBA00022515"/>
    </source>
</evidence>
<dbReference type="Gene3D" id="3.40.1440.60">
    <property type="entry name" value="PriA, 3(prime) DNA-binding domain"/>
    <property type="match status" value="1"/>
</dbReference>
<evidence type="ECO:0000256" key="7">
    <source>
        <dbReference type="ARBA" id="ARBA00023125"/>
    </source>
</evidence>
<feature type="binding site" evidence="8">
    <location>
        <position position="434"/>
    </location>
    <ligand>
        <name>Zn(2+)</name>
        <dbReference type="ChEBI" id="CHEBI:29105"/>
        <label>1</label>
    </ligand>
</feature>
<dbReference type="InterPro" id="IPR042115">
    <property type="entry name" value="PriA_3primeBD_sf"/>
</dbReference>
<dbReference type="InterPro" id="IPR027417">
    <property type="entry name" value="P-loop_NTPase"/>
</dbReference>
<evidence type="ECO:0000256" key="8">
    <source>
        <dbReference type="HAMAP-Rule" id="MF_00983"/>
    </source>
</evidence>
<sequence>MSASTARVPAPTRPVARVLPLLGLSPLDRLFDYKVDATQDDAAQPGTRIRVYFSGRLTDALIIARGDTTDYPGELAWIKNVISPEVVYPPQMRQLTDALCDRYAGIRSDIIRAAIPSRHARAEESDTTTPWDELGEVEEPDLSAWSAYRHGKSFVDAVIGGTTARAAWQILPGDSWADALAALAVKTVMGDGGALIVVPDQGDVDKLEAALRKLVSAKQITVLTASLGPQARYRRFLSVLHGQGRLVIGTRSAAFAPVNNLKLAVILNDGDDSLVDPRAPYVHAREVLTTRSVIEGCSLIMAGHARTPEVQLMVQQGWAHDLVGSRDTIRMRMPRIHAVADTDTALERDPHARTARLPKIAFEAVRRALDADKPVLIQVPRKGYVPVLACGNCVAVARCRHCNGPLGLPTAGSADEAAVPTCRWCGRPDPRHRCNECGSTKLRAIVLGTDRTAEEFGRAFPKVPIELSGGNKILDTVNDGARIVVATPGAEPTVTDGSYGALLLLDTWALLRRPDLRATEDTLHKWAAASSLVAPHHKGGEVVVVAPSGLMPVQALIRWDMVRAAAIELDQRAEVDFPPTVHMAALDGAAASLEKYLGLVELPPNAEILGPVDLPPGVTLPGEYDERRYGPPQRYLIRVPLAESRRYALGKALRAGLVKLYLQRDNLPLRVQVDPLHVG</sequence>
<keyword evidence="4 8" id="KW-0547">Nucleotide-binding</keyword>
<reference evidence="10 11" key="1">
    <citation type="submission" date="2012-05" db="EMBL/GenBank/DDBJ databases">
        <authorList>
            <person name="Weinstock G."/>
            <person name="Sodergren E."/>
            <person name="Lobos E.A."/>
            <person name="Fulton L."/>
            <person name="Fulton R."/>
            <person name="Courtney L."/>
            <person name="Fronick C."/>
            <person name="O'Laughlin M."/>
            <person name="Godfrey J."/>
            <person name="Wilson R.M."/>
            <person name="Miner T."/>
            <person name="Farmer C."/>
            <person name="Delehaunty K."/>
            <person name="Cordes M."/>
            <person name="Minx P."/>
            <person name="Tomlinson C."/>
            <person name="Chen J."/>
            <person name="Wollam A."/>
            <person name="Pepin K.H."/>
            <person name="Bhonagiri V."/>
            <person name="Zhang X."/>
            <person name="Suruliraj S."/>
            <person name="Warren W."/>
            <person name="Mitreva M."/>
            <person name="Mardis E.R."/>
            <person name="Wilson R.K."/>
        </authorList>
    </citation>
    <scope>NUCLEOTIDE SEQUENCE [LARGE SCALE GENOMIC DNA]</scope>
    <source>
        <strain evidence="10 11">F0235</strain>
    </source>
</reference>
<feature type="binding site" evidence="8">
    <location>
        <position position="393"/>
    </location>
    <ligand>
        <name>Zn(2+)</name>
        <dbReference type="ChEBI" id="CHEBI:29105"/>
        <label>1</label>
    </ligand>
</feature>
<keyword evidence="1 8" id="KW-0639">Primosome</keyword>
<dbReference type="PANTHER" id="PTHR30580:SF0">
    <property type="entry name" value="PRIMOSOMAL PROTEIN N"/>
    <property type="match status" value="1"/>
</dbReference>
<dbReference type="EMBL" id="AMEM01000018">
    <property type="protein sequence ID" value="EKX90039.1"/>
    <property type="molecule type" value="Genomic_DNA"/>
</dbReference>
<dbReference type="Gene3D" id="3.40.50.300">
    <property type="entry name" value="P-loop containing nucleotide triphosphate hydrolases"/>
    <property type="match status" value="1"/>
</dbReference>
<feature type="binding site" evidence="8">
    <location>
        <position position="437"/>
    </location>
    <ligand>
        <name>Zn(2+)</name>
        <dbReference type="ChEBI" id="CHEBI:29105"/>
        <label>1</label>
    </ligand>
</feature>
<evidence type="ECO:0000256" key="6">
    <source>
        <dbReference type="ARBA" id="ARBA00022840"/>
    </source>
</evidence>
<dbReference type="eggNOG" id="COG1198">
    <property type="taxonomic scope" value="Bacteria"/>
</dbReference>
<dbReference type="GO" id="GO:1990077">
    <property type="term" value="C:primosome complex"/>
    <property type="evidence" value="ECO:0007669"/>
    <property type="project" value="UniProtKB-UniRule"/>
</dbReference>
<keyword evidence="7 8" id="KW-0238">DNA-binding</keyword>
<comment type="cofactor">
    <cofactor evidence="8">
        <name>Zn(2+)</name>
        <dbReference type="ChEBI" id="CHEBI:29105"/>
    </cofactor>
    <text evidence="8">Binds 2 zinc ions per subunit.</text>
</comment>
<evidence type="ECO:0000256" key="5">
    <source>
        <dbReference type="ARBA" id="ARBA00022833"/>
    </source>
</evidence>
<dbReference type="GO" id="GO:0006270">
    <property type="term" value="P:DNA replication initiation"/>
    <property type="evidence" value="ECO:0007669"/>
    <property type="project" value="TreeGrafter"/>
</dbReference>